<sequence>MSQQLIAEITRISKIVTKLKGEKNDAQVKYDEIIKKFNNFTTNIQDAISDVLKNMKIDQASKDNIIKKIKEKADDIIGKMPEENDNNNPNIQPELDIFGEINEKIKLQSLRVSKKIYFEFVDDYGKVDRYLQGLIDLREEVNKHKFLVVLHKTQLFNLIDNKIKELKMEEDEDEEI</sequence>
<proteinExistence type="predicted"/>
<dbReference type="EMBL" id="CAJVPM010000487">
    <property type="protein sequence ID" value="CAG8445460.1"/>
    <property type="molecule type" value="Genomic_DNA"/>
</dbReference>
<name>A0ACA9K272_9GLOM</name>
<keyword evidence="2" id="KW-1185">Reference proteome</keyword>
<dbReference type="Proteomes" id="UP000789860">
    <property type="component" value="Unassembled WGS sequence"/>
</dbReference>
<gene>
    <name evidence="1" type="ORF">SCALOS_LOCUS897</name>
</gene>
<reference evidence="1" key="1">
    <citation type="submission" date="2021-06" db="EMBL/GenBank/DDBJ databases">
        <authorList>
            <person name="Kallberg Y."/>
            <person name="Tangrot J."/>
            <person name="Rosling A."/>
        </authorList>
    </citation>
    <scope>NUCLEOTIDE SEQUENCE</scope>
    <source>
        <strain evidence="1">AU212A</strain>
    </source>
</reference>
<accession>A0ACA9K272</accession>
<organism evidence="1 2">
    <name type="scientific">Scutellospora calospora</name>
    <dbReference type="NCBI Taxonomy" id="85575"/>
    <lineage>
        <taxon>Eukaryota</taxon>
        <taxon>Fungi</taxon>
        <taxon>Fungi incertae sedis</taxon>
        <taxon>Mucoromycota</taxon>
        <taxon>Glomeromycotina</taxon>
        <taxon>Glomeromycetes</taxon>
        <taxon>Diversisporales</taxon>
        <taxon>Gigasporaceae</taxon>
        <taxon>Scutellospora</taxon>
    </lineage>
</organism>
<protein>
    <submittedName>
        <fullName evidence="1">6587_t:CDS:1</fullName>
    </submittedName>
</protein>
<evidence type="ECO:0000313" key="1">
    <source>
        <dbReference type="EMBL" id="CAG8445460.1"/>
    </source>
</evidence>
<comment type="caution">
    <text evidence="1">The sequence shown here is derived from an EMBL/GenBank/DDBJ whole genome shotgun (WGS) entry which is preliminary data.</text>
</comment>
<evidence type="ECO:0000313" key="2">
    <source>
        <dbReference type="Proteomes" id="UP000789860"/>
    </source>
</evidence>